<feature type="transmembrane region" description="Helical" evidence="1">
    <location>
        <begin position="71"/>
        <end position="88"/>
    </location>
</feature>
<sequence>MTGGTLTAALAQFHFLRPWWLVLALPALGLWWLQRREADTTARWRKAIDPVLLRHLTIGGERRRRLSPENLLLAAWVLGIVAVAGPSWRQVPSPFAQAARPAMFVVKVTPSMLERDLAPTRLDRARQKMADLLKLREGAPTGLVAYAGSAHLVLPPTPDGEALNAMAGALAPDLMPRQGDALADAVAMAAEVLRRGGQGGSIVVFADAAPAMAEGAAGAPVSLFAMLPPDRAAADPALAAAAAALHADRVEPTLDDGDVQGLAHVLATAGPPPPAPGEGERWEEAGYWLTPLLALLVLAWFRRGWVLA</sequence>
<gene>
    <name evidence="3" type="ORF">ACFSNC_14335</name>
</gene>
<dbReference type="RefSeq" id="WP_213352727.1">
    <property type="nucleotide sequence ID" value="NZ_JAHBGB010000027.1"/>
</dbReference>
<name>A0ABW4YYX0_9HYPH</name>
<dbReference type="Proteomes" id="UP001597299">
    <property type="component" value="Unassembled WGS sequence"/>
</dbReference>
<dbReference type="PANTHER" id="PTHR22550">
    <property type="entry name" value="SPORE GERMINATION PROTEIN"/>
    <property type="match status" value="1"/>
</dbReference>
<dbReference type="InterPro" id="IPR002035">
    <property type="entry name" value="VWF_A"/>
</dbReference>
<dbReference type="Pfam" id="PF13519">
    <property type="entry name" value="VWA_2"/>
    <property type="match status" value="1"/>
</dbReference>
<comment type="caution">
    <text evidence="3">The sequence shown here is derived from an EMBL/GenBank/DDBJ whole genome shotgun (WGS) entry which is preliminary data.</text>
</comment>
<proteinExistence type="predicted"/>
<dbReference type="InterPro" id="IPR050768">
    <property type="entry name" value="UPF0353/GerABKA_families"/>
</dbReference>
<keyword evidence="1" id="KW-1133">Transmembrane helix</keyword>
<protein>
    <submittedName>
        <fullName evidence="3">VWA domain-containing protein</fullName>
    </submittedName>
</protein>
<evidence type="ECO:0000313" key="4">
    <source>
        <dbReference type="Proteomes" id="UP001597299"/>
    </source>
</evidence>
<keyword evidence="1" id="KW-0472">Membrane</keyword>
<evidence type="ECO:0000259" key="2">
    <source>
        <dbReference type="Pfam" id="PF13519"/>
    </source>
</evidence>
<dbReference type="EMBL" id="JBHUHD010000001">
    <property type="protein sequence ID" value="MFD2141586.1"/>
    <property type="molecule type" value="Genomic_DNA"/>
</dbReference>
<dbReference type="InterPro" id="IPR036465">
    <property type="entry name" value="vWFA_dom_sf"/>
</dbReference>
<evidence type="ECO:0000256" key="1">
    <source>
        <dbReference type="SAM" id="Phobius"/>
    </source>
</evidence>
<organism evidence="3 4">
    <name type="scientific">Ancylobacter oerskovii</name>
    <dbReference type="NCBI Taxonomy" id="459519"/>
    <lineage>
        <taxon>Bacteria</taxon>
        <taxon>Pseudomonadati</taxon>
        <taxon>Pseudomonadota</taxon>
        <taxon>Alphaproteobacteria</taxon>
        <taxon>Hyphomicrobiales</taxon>
        <taxon>Xanthobacteraceae</taxon>
        <taxon>Ancylobacter</taxon>
    </lineage>
</organism>
<dbReference type="PANTHER" id="PTHR22550:SF14">
    <property type="entry name" value="VWFA DOMAIN-CONTAINING PROTEIN"/>
    <property type="match status" value="1"/>
</dbReference>
<feature type="domain" description="VWFA" evidence="2">
    <location>
        <begin position="103"/>
        <end position="208"/>
    </location>
</feature>
<evidence type="ECO:0000313" key="3">
    <source>
        <dbReference type="EMBL" id="MFD2141586.1"/>
    </source>
</evidence>
<dbReference type="SUPFAM" id="SSF53300">
    <property type="entry name" value="vWA-like"/>
    <property type="match status" value="1"/>
</dbReference>
<keyword evidence="4" id="KW-1185">Reference proteome</keyword>
<accession>A0ABW4YYX0</accession>
<feature type="transmembrane region" description="Helical" evidence="1">
    <location>
        <begin position="15"/>
        <end position="33"/>
    </location>
</feature>
<reference evidence="4" key="1">
    <citation type="journal article" date="2019" name="Int. J. Syst. Evol. Microbiol.">
        <title>The Global Catalogue of Microorganisms (GCM) 10K type strain sequencing project: providing services to taxonomists for standard genome sequencing and annotation.</title>
        <authorList>
            <consortium name="The Broad Institute Genomics Platform"/>
            <consortium name="The Broad Institute Genome Sequencing Center for Infectious Disease"/>
            <person name="Wu L."/>
            <person name="Ma J."/>
        </authorList>
    </citation>
    <scope>NUCLEOTIDE SEQUENCE [LARGE SCALE GENOMIC DNA]</scope>
    <source>
        <strain evidence="4">CCM 7435</strain>
    </source>
</reference>
<keyword evidence="1" id="KW-0812">Transmembrane</keyword>
<dbReference type="Gene3D" id="3.40.50.410">
    <property type="entry name" value="von Willebrand factor, type A domain"/>
    <property type="match status" value="1"/>
</dbReference>